<name>A0A6I2U219_9BACT</name>
<dbReference type="AlphaFoldDB" id="A0A6I2U219"/>
<dbReference type="Proteomes" id="UP000450161">
    <property type="component" value="Unassembled WGS sequence"/>
</dbReference>
<dbReference type="EMBL" id="VUNF01000052">
    <property type="protein sequence ID" value="MST78813.1"/>
    <property type="molecule type" value="Genomic_DNA"/>
</dbReference>
<dbReference type="RefSeq" id="WP_154483368.1">
    <property type="nucleotide sequence ID" value="NZ_VUNF01000052.1"/>
</dbReference>
<evidence type="ECO:0000313" key="3">
    <source>
        <dbReference type="Proteomes" id="UP000450161"/>
    </source>
</evidence>
<accession>A0A6I2U219</accession>
<reference evidence="2 3" key="1">
    <citation type="submission" date="2019-08" db="EMBL/GenBank/DDBJ databases">
        <title>In-depth cultivation of the pig gut microbiome towards novel bacterial diversity and tailored functional studies.</title>
        <authorList>
            <person name="Wylensek D."/>
            <person name="Hitch T.C.A."/>
            <person name="Clavel T."/>
        </authorList>
    </citation>
    <scope>NUCLEOTIDE SEQUENCE [LARGE SCALE GENOMIC DNA]</scope>
    <source>
        <strain evidence="2 3">LKV-178-WT-2C</strain>
    </source>
</reference>
<evidence type="ECO:0000313" key="2">
    <source>
        <dbReference type="EMBL" id="MST78813.1"/>
    </source>
</evidence>
<feature type="chain" id="PRO_5026325360" evidence="1">
    <location>
        <begin position="25"/>
        <end position="176"/>
    </location>
</feature>
<comment type="caution">
    <text evidence="2">The sequence shown here is derived from an EMBL/GenBank/DDBJ whole genome shotgun (WGS) entry which is preliminary data.</text>
</comment>
<sequence length="176" mass="19319">MKTIFMKMWLVVAAALTVTLTSCSDDDDNNTSGSDKITYSAEIEVSDDVLSLATVNLQEYGNSGLGAATQLTNTKYDWSKTITSYPAKVGLALSIEPKNQEQTKEKYDITVVYKVTMKDEKGNMKGAGVVFSKKSRVEAAGVSLVLENIKKKLMNEKALIDFTSASKFTQRSKSEF</sequence>
<evidence type="ECO:0000256" key="1">
    <source>
        <dbReference type="SAM" id="SignalP"/>
    </source>
</evidence>
<keyword evidence="1" id="KW-0732">Signal</keyword>
<protein>
    <submittedName>
        <fullName evidence="2">Uncharacterized protein</fullName>
    </submittedName>
</protein>
<gene>
    <name evidence="2" type="ORF">FYJ72_14425</name>
</gene>
<dbReference type="PROSITE" id="PS51257">
    <property type="entry name" value="PROKAR_LIPOPROTEIN"/>
    <property type="match status" value="1"/>
</dbReference>
<proteinExistence type="predicted"/>
<feature type="signal peptide" evidence="1">
    <location>
        <begin position="1"/>
        <end position="24"/>
    </location>
</feature>
<organism evidence="2 3">
    <name type="scientific">Segatella copri</name>
    <dbReference type="NCBI Taxonomy" id="165179"/>
    <lineage>
        <taxon>Bacteria</taxon>
        <taxon>Pseudomonadati</taxon>
        <taxon>Bacteroidota</taxon>
        <taxon>Bacteroidia</taxon>
        <taxon>Bacteroidales</taxon>
        <taxon>Prevotellaceae</taxon>
        <taxon>Segatella</taxon>
    </lineage>
</organism>